<dbReference type="Pfam" id="PF00400">
    <property type="entry name" value="WD40"/>
    <property type="match status" value="4"/>
</dbReference>
<dbReference type="InterPro" id="IPR036322">
    <property type="entry name" value="WD40_repeat_dom_sf"/>
</dbReference>
<gene>
    <name evidence="5" type="ORF">SteCoe_21002</name>
</gene>
<evidence type="ECO:0000313" key="6">
    <source>
        <dbReference type="Proteomes" id="UP000187209"/>
    </source>
</evidence>
<organism evidence="5 6">
    <name type="scientific">Stentor coeruleus</name>
    <dbReference type="NCBI Taxonomy" id="5963"/>
    <lineage>
        <taxon>Eukaryota</taxon>
        <taxon>Sar</taxon>
        <taxon>Alveolata</taxon>
        <taxon>Ciliophora</taxon>
        <taxon>Postciliodesmatophora</taxon>
        <taxon>Heterotrichea</taxon>
        <taxon>Heterotrichida</taxon>
        <taxon>Stentoridae</taxon>
        <taxon>Stentor</taxon>
    </lineage>
</organism>
<evidence type="ECO:0000313" key="5">
    <source>
        <dbReference type="EMBL" id="OMJ79057.1"/>
    </source>
</evidence>
<dbReference type="InterPro" id="IPR001680">
    <property type="entry name" value="WD40_rpt"/>
</dbReference>
<dbReference type="OrthoDB" id="71437at2759"/>
<accession>A0A1R2BQP9</accession>
<evidence type="ECO:0000256" key="2">
    <source>
        <dbReference type="ARBA" id="ARBA00022737"/>
    </source>
</evidence>
<dbReference type="CDD" id="cd00200">
    <property type="entry name" value="WD40"/>
    <property type="match status" value="1"/>
</dbReference>
<dbReference type="InterPro" id="IPR020472">
    <property type="entry name" value="WD40_PAC1"/>
</dbReference>
<reference evidence="5 6" key="1">
    <citation type="submission" date="2016-11" db="EMBL/GenBank/DDBJ databases">
        <title>The macronuclear genome of Stentor coeruleus: a giant cell with tiny introns.</title>
        <authorList>
            <person name="Slabodnick M."/>
            <person name="Ruby J.G."/>
            <person name="Reiff S.B."/>
            <person name="Swart E.C."/>
            <person name="Gosai S."/>
            <person name="Prabakaran S."/>
            <person name="Witkowska E."/>
            <person name="Larue G.E."/>
            <person name="Fisher S."/>
            <person name="Freeman R.M."/>
            <person name="Gunawardena J."/>
            <person name="Chu W."/>
            <person name="Stover N.A."/>
            <person name="Gregory B.D."/>
            <person name="Nowacki M."/>
            <person name="Derisi J."/>
            <person name="Roy S.W."/>
            <person name="Marshall W.F."/>
            <person name="Sood P."/>
        </authorList>
    </citation>
    <scope>NUCLEOTIDE SEQUENCE [LARGE SCALE GENOMIC DNA]</scope>
    <source>
        <strain evidence="5">WM001</strain>
    </source>
</reference>
<keyword evidence="4" id="KW-0472">Membrane</keyword>
<keyword evidence="4" id="KW-1133">Transmembrane helix</keyword>
<feature type="repeat" description="WD" evidence="3">
    <location>
        <begin position="353"/>
        <end position="394"/>
    </location>
</feature>
<proteinExistence type="predicted"/>
<keyword evidence="6" id="KW-1185">Reference proteome</keyword>
<keyword evidence="2" id="KW-0677">Repeat</keyword>
<keyword evidence="1 3" id="KW-0853">WD repeat</keyword>
<feature type="repeat" description="WD" evidence="3">
    <location>
        <begin position="311"/>
        <end position="352"/>
    </location>
</feature>
<dbReference type="SMART" id="SM00320">
    <property type="entry name" value="WD40"/>
    <property type="match status" value="7"/>
</dbReference>
<sequence length="540" mass="61323">MECKCFVNGCTEPVSLIWHLDSSITYSCSLHKILENNRLGQSNPYDKNIPLNIPRPSIPYPHLGPFFILMFIIPLFSAVFYHIFHTNKESFKDLSNQISILSDQNNINYRFYSEILEIRNLLENNDKKIDKNLINSAVAEISSELDVFSLESSSKSLTKREAMIALTGNNLPLSLKLDMAIKNFGLYFENIKSEMLTISFVTSRQILAGSMGGVITSYNFTTHEYKRIFKGKPRVYAIAPSKDLTTAIVTGDSNINILNLKKMVYMKSFLGHGHWILTTIISEDNSIFITGSCDKLIRVWNHNTLEMIYELSGHSGDIWSLSLSRDKKLLVSGGEDKVIILWDLNSLQILKKFTQQLSPIYAVTMTQDQKTIVSGASDKTIFIWNIETGKYNVLLHDGMVRSLALVNNDKHLIACGGIYVKVWEMSSLNIVHSLKHIDTLISVSVSPNMMYIVSGDVSNRLWIWDLYTGKLLWVFGGFIGDVEDVRLSNDMKFLILAEKGLVRIWNTQTQLQVAVFQSAGELKKWPETDLSNFTKYLYKA</sequence>
<dbReference type="PROSITE" id="PS50294">
    <property type="entry name" value="WD_REPEATS_REGION"/>
    <property type="match status" value="3"/>
</dbReference>
<name>A0A1R2BQP9_9CILI</name>
<dbReference type="PROSITE" id="PS50082">
    <property type="entry name" value="WD_REPEATS_2"/>
    <property type="match status" value="4"/>
</dbReference>
<dbReference type="PROSITE" id="PS00678">
    <property type="entry name" value="WD_REPEATS_1"/>
    <property type="match status" value="2"/>
</dbReference>
<evidence type="ECO:0000256" key="3">
    <source>
        <dbReference type="PROSITE-ProRule" id="PRU00221"/>
    </source>
</evidence>
<dbReference type="PANTHER" id="PTHR19848:SF8">
    <property type="entry name" value="F-BOX AND WD REPEAT DOMAIN CONTAINING 7"/>
    <property type="match status" value="1"/>
</dbReference>
<protein>
    <submittedName>
        <fullName evidence="5">Uncharacterized protein</fullName>
    </submittedName>
</protein>
<dbReference type="PRINTS" id="PR00320">
    <property type="entry name" value="GPROTEINBRPT"/>
</dbReference>
<dbReference type="AlphaFoldDB" id="A0A1R2BQP9"/>
<comment type="caution">
    <text evidence="5">The sequence shown here is derived from an EMBL/GenBank/DDBJ whole genome shotgun (WGS) entry which is preliminary data.</text>
</comment>
<feature type="transmembrane region" description="Helical" evidence="4">
    <location>
        <begin position="63"/>
        <end position="84"/>
    </location>
</feature>
<feature type="repeat" description="WD" evidence="3">
    <location>
        <begin position="433"/>
        <end position="474"/>
    </location>
</feature>
<evidence type="ECO:0000256" key="4">
    <source>
        <dbReference type="SAM" id="Phobius"/>
    </source>
</evidence>
<dbReference type="Proteomes" id="UP000187209">
    <property type="component" value="Unassembled WGS sequence"/>
</dbReference>
<dbReference type="SUPFAM" id="SSF50978">
    <property type="entry name" value="WD40 repeat-like"/>
    <property type="match status" value="1"/>
</dbReference>
<keyword evidence="4" id="KW-0812">Transmembrane</keyword>
<evidence type="ECO:0000256" key="1">
    <source>
        <dbReference type="ARBA" id="ARBA00022574"/>
    </source>
</evidence>
<dbReference type="PANTHER" id="PTHR19848">
    <property type="entry name" value="WD40 REPEAT PROTEIN"/>
    <property type="match status" value="1"/>
</dbReference>
<dbReference type="InterPro" id="IPR015943">
    <property type="entry name" value="WD40/YVTN_repeat-like_dom_sf"/>
</dbReference>
<dbReference type="EMBL" id="MPUH01000490">
    <property type="protein sequence ID" value="OMJ79057.1"/>
    <property type="molecule type" value="Genomic_DNA"/>
</dbReference>
<dbReference type="Gene3D" id="2.130.10.10">
    <property type="entry name" value="YVTN repeat-like/Quinoprotein amine dehydrogenase"/>
    <property type="match status" value="2"/>
</dbReference>
<feature type="repeat" description="WD" evidence="3">
    <location>
        <begin position="269"/>
        <end position="310"/>
    </location>
</feature>
<dbReference type="InterPro" id="IPR019775">
    <property type="entry name" value="WD40_repeat_CS"/>
</dbReference>